<dbReference type="InParanoid" id="W7XAM9"/>
<proteinExistence type="predicted"/>
<feature type="region of interest" description="Disordered" evidence="1">
    <location>
        <begin position="113"/>
        <end position="136"/>
    </location>
</feature>
<keyword evidence="3" id="KW-1185">Reference proteome</keyword>
<name>W7XAM9_TETTS</name>
<dbReference type="RefSeq" id="XP_012651044.1">
    <property type="nucleotide sequence ID" value="XM_012795590.1"/>
</dbReference>
<reference evidence="3" key="1">
    <citation type="journal article" date="2006" name="PLoS Biol.">
        <title>Macronuclear genome sequence of the ciliate Tetrahymena thermophila, a model eukaryote.</title>
        <authorList>
            <person name="Eisen J.A."/>
            <person name="Coyne R.S."/>
            <person name="Wu M."/>
            <person name="Wu D."/>
            <person name="Thiagarajan M."/>
            <person name="Wortman J.R."/>
            <person name="Badger J.H."/>
            <person name="Ren Q."/>
            <person name="Amedeo P."/>
            <person name="Jones K.M."/>
            <person name="Tallon L.J."/>
            <person name="Delcher A.L."/>
            <person name="Salzberg S.L."/>
            <person name="Silva J.C."/>
            <person name="Haas B.J."/>
            <person name="Majoros W.H."/>
            <person name="Farzad M."/>
            <person name="Carlton J.M."/>
            <person name="Smith R.K. Jr."/>
            <person name="Garg J."/>
            <person name="Pearlman R.E."/>
            <person name="Karrer K.M."/>
            <person name="Sun L."/>
            <person name="Manning G."/>
            <person name="Elde N.C."/>
            <person name="Turkewitz A.P."/>
            <person name="Asai D.J."/>
            <person name="Wilkes D.E."/>
            <person name="Wang Y."/>
            <person name="Cai H."/>
            <person name="Collins K."/>
            <person name="Stewart B.A."/>
            <person name="Lee S.R."/>
            <person name="Wilamowska K."/>
            <person name="Weinberg Z."/>
            <person name="Ruzzo W.L."/>
            <person name="Wloga D."/>
            <person name="Gaertig J."/>
            <person name="Frankel J."/>
            <person name="Tsao C.-C."/>
            <person name="Gorovsky M.A."/>
            <person name="Keeling P.J."/>
            <person name="Waller R.F."/>
            <person name="Patron N.J."/>
            <person name="Cherry J.M."/>
            <person name="Stover N.A."/>
            <person name="Krieger C.J."/>
            <person name="del Toro C."/>
            <person name="Ryder H.F."/>
            <person name="Williamson S.C."/>
            <person name="Barbeau R.A."/>
            <person name="Hamilton E.P."/>
            <person name="Orias E."/>
        </authorList>
    </citation>
    <scope>NUCLEOTIDE SEQUENCE [LARGE SCALE GENOMIC DNA]</scope>
    <source>
        <strain evidence="3">SB210</strain>
    </source>
</reference>
<sequence>MKKQKKNQFTQINFKTFTIYKNKMIKSKSEKEKDIKKKDSLCNCFQVGRQKTKISDKQKIIQTKRIFQHQKQFLARTIKIKFSPKQINKEKLKKIQIKFRQKIQQKNKLFEMHGSEEEHQKISSKNKQKIIQIQTK</sequence>
<organism evidence="2 3">
    <name type="scientific">Tetrahymena thermophila (strain SB210)</name>
    <dbReference type="NCBI Taxonomy" id="312017"/>
    <lineage>
        <taxon>Eukaryota</taxon>
        <taxon>Sar</taxon>
        <taxon>Alveolata</taxon>
        <taxon>Ciliophora</taxon>
        <taxon>Intramacronucleata</taxon>
        <taxon>Oligohymenophorea</taxon>
        <taxon>Hymenostomatida</taxon>
        <taxon>Tetrahymenina</taxon>
        <taxon>Tetrahymenidae</taxon>
        <taxon>Tetrahymena</taxon>
    </lineage>
</organism>
<dbReference type="Proteomes" id="UP000009168">
    <property type="component" value="Unassembled WGS sequence"/>
</dbReference>
<dbReference type="EMBL" id="GG662849">
    <property type="protein sequence ID" value="EWS76420.1"/>
    <property type="molecule type" value="Genomic_DNA"/>
</dbReference>
<dbReference type="AlphaFoldDB" id="W7XAM9"/>
<dbReference type="KEGG" id="tet:TTHERM_000538929"/>
<evidence type="ECO:0000256" key="1">
    <source>
        <dbReference type="SAM" id="MobiDB-lite"/>
    </source>
</evidence>
<protein>
    <submittedName>
        <fullName evidence="2">Uncharacterized protein</fullName>
    </submittedName>
</protein>
<evidence type="ECO:0000313" key="3">
    <source>
        <dbReference type="Proteomes" id="UP000009168"/>
    </source>
</evidence>
<evidence type="ECO:0000313" key="2">
    <source>
        <dbReference type="EMBL" id="EWS76420.1"/>
    </source>
</evidence>
<gene>
    <name evidence="2" type="ORF">TTHERM_000538929</name>
</gene>
<dbReference type="GeneID" id="24439489"/>
<accession>W7XAM9</accession>